<keyword evidence="1" id="KW-1133">Transmembrane helix</keyword>
<dbReference type="Proteomes" id="UP000315295">
    <property type="component" value="Unassembled WGS sequence"/>
</dbReference>
<evidence type="ECO:0000313" key="2">
    <source>
        <dbReference type="EMBL" id="TQE09103.1"/>
    </source>
</evidence>
<keyword evidence="3" id="KW-1185">Reference proteome</keyword>
<protein>
    <submittedName>
        <fullName evidence="2">Uncharacterized protein</fullName>
    </submittedName>
</protein>
<evidence type="ECO:0000256" key="1">
    <source>
        <dbReference type="SAM" id="Phobius"/>
    </source>
</evidence>
<gene>
    <name evidence="2" type="ORF">C1H46_005256</name>
</gene>
<dbReference type="EMBL" id="VIEB01000061">
    <property type="protein sequence ID" value="TQE09103.1"/>
    <property type="molecule type" value="Genomic_DNA"/>
</dbReference>
<name>A0A540NER0_MALBA</name>
<accession>A0A540NER0</accession>
<keyword evidence="1" id="KW-0472">Membrane</keyword>
<reference evidence="2 3" key="1">
    <citation type="journal article" date="2019" name="G3 (Bethesda)">
        <title>Sequencing of a Wild Apple (Malus baccata) Genome Unravels the Differences Between Cultivated and Wild Apple Species Regarding Disease Resistance and Cold Tolerance.</title>
        <authorList>
            <person name="Chen X."/>
        </authorList>
    </citation>
    <scope>NUCLEOTIDE SEQUENCE [LARGE SCALE GENOMIC DNA]</scope>
    <source>
        <strain evidence="3">cv. Shandingzi</strain>
        <tissue evidence="2">Leaves</tissue>
    </source>
</reference>
<proteinExistence type="predicted"/>
<keyword evidence="1" id="KW-0812">Transmembrane</keyword>
<comment type="caution">
    <text evidence="2">The sequence shown here is derived from an EMBL/GenBank/DDBJ whole genome shotgun (WGS) entry which is preliminary data.</text>
</comment>
<dbReference type="AlphaFoldDB" id="A0A540NER0"/>
<feature type="transmembrane region" description="Helical" evidence="1">
    <location>
        <begin position="20"/>
        <end position="44"/>
    </location>
</feature>
<evidence type="ECO:0000313" key="3">
    <source>
        <dbReference type="Proteomes" id="UP000315295"/>
    </source>
</evidence>
<organism evidence="2 3">
    <name type="scientific">Malus baccata</name>
    <name type="common">Siberian crab apple</name>
    <name type="synonym">Pyrus baccata</name>
    <dbReference type="NCBI Taxonomy" id="106549"/>
    <lineage>
        <taxon>Eukaryota</taxon>
        <taxon>Viridiplantae</taxon>
        <taxon>Streptophyta</taxon>
        <taxon>Embryophyta</taxon>
        <taxon>Tracheophyta</taxon>
        <taxon>Spermatophyta</taxon>
        <taxon>Magnoliopsida</taxon>
        <taxon>eudicotyledons</taxon>
        <taxon>Gunneridae</taxon>
        <taxon>Pentapetalae</taxon>
        <taxon>rosids</taxon>
        <taxon>fabids</taxon>
        <taxon>Rosales</taxon>
        <taxon>Rosaceae</taxon>
        <taxon>Amygdaloideae</taxon>
        <taxon>Maleae</taxon>
        <taxon>Malus</taxon>
    </lineage>
</organism>
<sequence>MPEYMGEVFYDFRRGKSVLLILLVLSTPLLLYCFDTLLASVVAVRMKLDGSVGYGTLRI</sequence>